<gene>
    <name evidence="1" type="ORF">RT761_02291</name>
</gene>
<accession>A0A7T1AN98</accession>
<keyword evidence="2" id="KW-1185">Reference proteome</keyword>
<dbReference type="KEGG" id="alam:RT761_02291"/>
<sequence length="138" mass="16515">MCYIIGEPLMKIVFFPSEIRPNSRKYVEDKLSNISKKYPKFISLFEEIIHNLGKDYGREQFKIYQKIETITNLGDGLWELRCPKQSKSAVLRVYFAFSNLENNKIVLLDCEVKTDRKAKTRNAKKRLIEYRRWEEEEI</sequence>
<evidence type="ECO:0008006" key="3">
    <source>
        <dbReference type="Google" id="ProtNLM"/>
    </source>
</evidence>
<evidence type="ECO:0000313" key="2">
    <source>
        <dbReference type="Proteomes" id="UP000594463"/>
    </source>
</evidence>
<dbReference type="AlphaFoldDB" id="A0A7T1AN98"/>
<reference evidence="1 2" key="1">
    <citation type="journal article" date="2021" name="Nat. Commun.">
        <title>Isolation of a member of the candidate phylum Atribacteria reveals a unique cell membrane structure.</title>
        <authorList>
            <person name="Taiki K."/>
            <person name="Nobu M.K."/>
            <person name="Kusada H."/>
            <person name="Meng X.-Y."/>
            <person name="Hosoki N."/>
            <person name="Uematsu K."/>
            <person name="Yoshioka H."/>
            <person name="Kamagata Y."/>
            <person name="Tamaki H."/>
        </authorList>
    </citation>
    <scope>NUCLEOTIDE SEQUENCE [LARGE SCALE GENOMIC DNA]</scope>
    <source>
        <strain evidence="1 2">RT761</strain>
    </source>
</reference>
<proteinExistence type="predicted"/>
<dbReference type="Proteomes" id="UP000594463">
    <property type="component" value="Chromosome"/>
</dbReference>
<evidence type="ECO:0000313" key="1">
    <source>
        <dbReference type="EMBL" id="QPM69063.1"/>
    </source>
</evidence>
<organism evidence="1 2">
    <name type="scientific">Atribacter laminatus</name>
    <dbReference type="NCBI Taxonomy" id="2847778"/>
    <lineage>
        <taxon>Bacteria</taxon>
        <taxon>Pseudomonadati</taxon>
        <taxon>Atribacterota</taxon>
        <taxon>Atribacteria</taxon>
        <taxon>Atribacterales</taxon>
        <taxon>Atribacteraceae</taxon>
        <taxon>Atribacter</taxon>
    </lineage>
</organism>
<name>A0A7T1AN98_ATRLM</name>
<dbReference type="EMBL" id="CP065383">
    <property type="protein sequence ID" value="QPM69063.1"/>
    <property type="molecule type" value="Genomic_DNA"/>
</dbReference>
<protein>
    <recommendedName>
        <fullName evidence="3">Addiction module toxin RelE</fullName>
    </recommendedName>
</protein>